<reference evidence="2" key="1">
    <citation type="submission" date="2009-09" db="EMBL/GenBank/DDBJ databases">
        <title>The complete genome of Nakamurella multipartita DSM 44233.</title>
        <authorList>
            <consortium name="US DOE Joint Genome Institute (JGI-PGF)"/>
            <person name="Lucas S."/>
            <person name="Copeland A."/>
            <person name="Lapidus A."/>
            <person name="Glavina del Rio T."/>
            <person name="Dalin E."/>
            <person name="Tice H."/>
            <person name="Bruce D."/>
            <person name="Goodwin L."/>
            <person name="Pitluck S."/>
            <person name="Kyrpides N."/>
            <person name="Mavromatis K."/>
            <person name="Ivanova N."/>
            <person name="Ovchinnikova G."/>
            <person name="Sims D."/>
            <person name="Meincke L."/>
            <person name="Brettin T."/>
            <person name="Detter J.C."/>
            <person name="Han C."/>
            <person name="Larimer F."/>
            <person name="Land M."/>
            <person name="Hauser L."/>
            <person name="Markowitz V."/>
            <person name="Cheng J.-F."/>
            <person name="Hugenholtz P."/>
            <person name="Woyke T."/>
            <person name="Wu D."/>
            <person name="Klenk H.-P."/>
            <person name="Eisen J.A."/>
        </authorList>
    </citation>
    <scope>NUCLEOTIDE SEQUENCE [LARGE SCALE GENOMIC DNA]</scope>
    <source>
        <strain evidence="2">ATCC 700099 / DSM 44233 / CIP 104796 / JCM 9543 / NBRC 105858 / Y-104</strain>
    </source>
</reference>
<evidence type="ECO:0000313" key="2">
    <source>
        <dbReference type="Proteomes" id="UP000002218"/>
    </source>
</evidence>
<proteinExistence type="predicted"/>
<keyword evidence="2" id="KW-1185">Reference proteome</keyword>
<evidence type="ECO:0000313" key="1">
    <source>
        <dbReference type="EMBL" id="ACV77780.1"/>
    </source>
</evidence>
<dbReference type="Pfam" id="PF21853">
    <property type="entry name" value="DUF6912"/>
    <property type="match status" value="1"/>
</dbReference>
<dbReference type="InParanoid" id="C8XEC2"/>
<dbReference type="OrthoDB" id="3214389at2"/>
<dbReference type="STRING" id="479431.Namu_1378"/>
<dbReference type="KEGG" id="nml:Namu_1378"/>
<gene>
    <name evidence="1" type="ordered locus">Namu_1378</name>
</gene>
<dbReference type="HOGENOM" id="CLU_108513_0_0_11"/>
<dbReference type="InterPro" id="IPR054206">
    <property type="entry name" value="DUF6912"/>
</dbReference>
<sequence precursor="true">MRIYLPSTVSGLQAAAAAGQAPVRSGVAFAVTDALRREYPGWTEEELEYLAMLDASRASLRLLAASPADEPALRVVLAADVDETRVTARPEADRAVVAVAGGPVPWRRVASVHLDGADAADAVRAAAAVIDAADLGDDDAEFALGSAEDFDLAWYAPGEIRYLLEELTVQHARPQE</sequence>
<reference evidence="1 2" key="2">
    <citation type="journal article" date="2010" name="Stand. Genomic Sci.">
        <title>Complete genome sequence of Nakamurella multipartita type strain (Y-104).</title>
        <authorList>
            <person name="Tice H."/>
            <person name="Mayilraj S."/>
            <person name="Sims D."/>
            <person name="Lapidus A."/>
            <person name="Nolan M."/>
            <person name="Lucas S."/>
            <person name="Glavina Del Rio T."/>
            <person name="Copeland A."/>
            <person name="Cheng J.F."/>
            <person name="Meincke L."/>
            <person name="Bruce D."/>
            <person name="Goodwin L."/>
            <person name="Pitluck S."/>
            <person name="Ivanova N."/>
            <person name="Mavromatis K."/>
            <person name="Ovchinnikova G."/>
            <person name="Pati A."/>
            <person name="Chen A."/>
            <person name="Palaniappan K."/>
            <person name="Land M."/>
            <person name="Hauser L."/>
            <person name="Chang Y.J."/>
            <person name="Jeffries C.D."/>
            <person name="Detter J.C."/>
            <person name="Brettin T."/>
            <person name="Rohde M."/>
            <person name="Goker M."/>
            <person name="Bristow J."/>
            <person name="Eisen J.A."/>
            <person name="Markowitz V."/>
            <person name="Hugenholtz P."/>
            <person name="Kyrpides N.C."/>
            <person name="Klenk H.P."/>
            <person name="Chen F."/>
        </authorList>
    </citation>
    <scope>NUCLEOTIDE SEQUENCE [LARGE SCALE GENOMIC DNA]</scope>
    <source>
        <strain evidence="2">ATCC 700099 / DSM 44233 / CIP 104796 / JCM 9543 / NBRC 105858 / Y-104</strain>
    </source>
</reference>
<dbReference type="EMBL" id="CP001737">
    <property type="protein sequence ID" value="ACV77780.1"/>
    <property type="molecule type" value="Genomic_DNA"/>
</dbReference>
<name>C8XEC2_NAKMY</name>
<dbReference type="RefSeq" id="WP_015746687.1">
    <property type="nucleotide sequence ID" value="NC_013235.1"/>
</dbReference>
<protein>
    <submittedName>
        <fullName evidence="1">Uncharacterized protein</fullName>
    </submittedName>
</protein>
<organism evidence="1 2">
    <name type="scientific">Nakamurella multipartita (strain ATCC 700099 / DSM 44233 / CIP 104796 / JCM 9543 / NBRC 105858 / Y-104)</name>
    <name type="common">Microsphaera multipartita</name>
    <dbReference type="NCBI Taxonomy" id="479431"/>
    <lineage>
        <taxon>Bacteria</taxon>
        <taxon>Bacillati</taxon>
        <taxon>Actinomycetota</taxon>
        <taxon>Actinomycetes</taxon>
        <taxon>Nakamurellales</taxon>
        <taxon>Nakamurellaceae</taxon>
        <taxon>Nakamurella</taxon>
    </lineage>
</organism>
<dbReference type="Proteomes" id="UP000002218">
    <property type="component" value="Chromosome"/>
</dbReference>
<dbReference type="eggNOG" id="ENOG5032URV">
    <property type="taxonomic scope" value="Bacteria"/>
</dbReference>
<accession>C8XEC2</accession>
<dbReference type="AlphaFoldDB" id="C8XEC2"/>